<feature type="non-terminal residue" evidence="1">
    <location>
        <position position="30"/>
    </location>
</feature>
<dbReference type="EMBL" id="LXQA010809989">
    <property type="protein sequence ID" value="MCI72069.1"/>
    <property type="molecule type" value="Genomic_DNA"/>
</dbReference>
<sequence>MDEDWREFLKTYKPHELALMRLPPMKTMER</sequence>
<reference evidence="1 2" key="1">
    <citation type="journal article" date="2018" name="Front. Plant Sci.">
        <title>Red Clover (Trifolium pratense) and Zigzag Clover (T. medium) - A Picture of Genomic Similarities and Differences.</title>
        <authorList>
            <person name="Dluhosova J."/>
            <person name="Istvanek J."/>
            <person name="Nedelnik J."/>
            <person name="Repkova J."/>
        </authorList>
    </citation>
    <scope>NUCLEOTIDE SEQUENCE [LARGE SCALE GENOMIC DNA]</scope>
    <source>
        <strain evidence="2">cv. 10/8</strain>
        <tissue evidence="1">Leaf</tissue>
    </source>
</reference>
<protein>
    <submittedName>
        <fullName evidence="1">Uncharacterized protein</fullName>
    </submittedName>
</protein>
<keyword evidence="2" id="KW-1185">Reference proteome</keyword>
<comment type="caution">
    <text evidence="1">The sequence shown here is derived from an EMBL/GenBank/DDBJ whole genome shotgun (WGS) entry which is preliminary data.</text>
</comment>
<evidence type="ECO:0000313" key="2">
    <source>
        <dbReference type="Proteomes" id="UP000265520"/>
    </source>
</evidence>
<accession>A0A392UEU9</accession>
<dbReference type="Proteomes" id="UP000265520">
    <property type="component" value="Unassembled WGS sequence"/>
</dbReference>
<name>A0A392UEU9_9FABA</name>
<dbReference type="AlphaFoldDB" id="A0A392UEU9"/>
<evidence type="ECO:0000313" key="1">
    <source>
        <dbReference type="EMBL" id="MCI72069.1"/>
    </source>
</evidence>
<proteinExistence type="predicted"/>
<organism evidence="1 2">
    <name type="scientific">Trifolium medium</name>
    <dbReference type="NCBI Taxonomy" id="97028"/>
    <lineage>
        <taxon>Eukaryota</taxon>
        <taxon>Viridiplantae</taxon>
        <taxon>Streptophyta</taxon>
        <taxon>Embryophyta</taxon>
        <taxon>Tracheophyta</taxon>
        <taxon>Spermatophyta</taxon>
        <taxon>Magnoliopsida</taxon>
        <taxon>eudicotyledons</taxon>
        <taxon>Gunneridae</taxon>
        <taxon>Pentapetalae</taxon>
        <taxon>rosids</taxon>
        <taxon>fabids</taxon>
        <taxon>Fabales</taxon>
        <taxon>Fabaceae</taxon>
        <taxon>Papilionoideae</taxon>
        <taxon>50 kb inversion clade</taxon>
        <taxon>NPAAA clade</taxon>
        <taxon>Hologalegina</taxon>
        <taxon>IRL clade</taxon>
        <taxon>Trifolieae</taxon>
        <taxon>Trifolium</taxon>
    </lineage>
</organism>